<name>A0A4V2EWU7_9BURK</name>
<dbReference type="RefSeq" id="WP_130481625.1">
    <property type="nucleotide sequence ID" value="NZ_SGWV01000008.1"/>
</dbReference>
<evidence type="ECO:0000259" key="4">
    <source>
        <dbReference type="Pfam" id="PF08501"/>
    </source>
</evidence>
<dbReference type="OrthoDB" id="3609723at2"/>
<keyword evidence="6" id="KW-1185">Reference proteome</keyword>
<evidence type="ECO:0000313" key="6">
    <source>
        <dbReference type="Proteomes" id="UP000293433"/>
    </source>
</evidence>
<dbReference type="SUPFAM" id="SSF51735">
    <property type="entry name" value="NAD(P)-binding Rossmann-fold domains"/>
    <property type="match status" value="1"/>
</dbReference>
<dbReference type="Proteomes" id="UP000293433">
    <property type="component" value="Unassembled WGS sequence"/>
</dbReference>
<keyword evidence="2" id="KW-0560">Oxidoreductase</keyword>
<organism evidence="5 6">
    <name type="scientific">Sphaerotilus mobilis</name>
    <dbReference type="NCBI Taxonomy" id="47994"/>
    <lineage>
        <taxon>Bacteria</taxon>
        <taxon>Pseudomonadati</taxon>
        <taxon>Pseudomonadota</taxon>
        <taxon>Betaproteobacteria</taxon>
        <taxon>Burkholderiales</taxon>
        <taxon>Sphaerotilaceae</taxon>
        <taxon>Sphaerotilus</taxon>
    </lineage>
</organism>
<dbReference type="GO" id="GO:0009073">
    <property type="term" value="P:aromatic amino acid family biosynthetic process"/>
    <property type="evidence" value="ECO:0007669"/>
    <property type="project" value="UniProtKB-KW"/>
</dbReference>
<gene>
    <name evidence="5" type="ORF">EV685_1798</name>
</gene>
<evidence type="ECO:0000256" key="2">
    <source>
        <dbReference type="ARBA" id="ARBA00023002"/>
    </source>
</evidence>
<dbReference type="AlphaFoldDB" id="A0A4V2EWU7"/>
<dbReference type="InterPro" id="IPR036291">
    <property type="entry name" value="NAD(P)-bd_dom_sf"/>
</dbReference>
<sequence length="299" mass="31030">MHISGTTRVFLILGDPVAQVRAPEVFNPLFAQAGVDAVLVPMQVPAGQLDAFVRGVFQARNVDGLWVTIPHKTALPGLLDHCDLSGSTAEAVNAVRRNVDGTIEGALFDGIGFVKALDHFGIACTGARVLVVGAGGAGIAIGCALVQRALAELSIHDVDAGRAAAAADRLRSISSVQVSTPASADPAGYDLVINATPLGLRDSDPMPFDVRRLDGSAAVVDILMKDASTPLLRACAARGITAHPGHEMLIQQVPEYLRFFGFEALARATQADLEPVRALMRSEPASAASATISALPCAA</sequence>
<dbReference type="InterPro" id="IPR046346">
    <property type="entry name" value="Aminoacid_DH-like_N_sf"/>
</dbReference>
<reference evidence="5 6" key="1">
    <citation type="submission" date="2019-02" db="EMBL/GenBank/DDBJ databases">
        <title>Genomic Encyclopedia of Type Strains, Phase IV (KMG-IV): sequencing the most valuable type-strain genomes for metagenomic binning, comparative biology and taxonomic classification.</title>
        <authorList>
            <person name="Goeker M."/>
        </authorList>
    </citation>
    <scope>NUCLEOTIDE SEQUENCE [LARGE SCALE GENOMIC DNA]</scope>
    <source>
        <strain evidence="5 6">DSM 10617</strain>
    </source>
</reference>
<dbReference type="PANTHER" id="PTHR21089:SF1">
    <property type="entry name" value="BIFUNCTIONAL 3-DEHYDROQUINATE DEHYDRATASE_SHIKIMATE DEHYDROGENASE, CHLOROPLASTIC"/>
    <property type="match status" value="1"/>
</dbReference>
<keyword evidence="3" id="KW-0057">Aromatic amino acid biosynthesis</keyword>
<dbReference type="GO" id="GO:0009423">
    <property type="term" value="P:chorismate biosynthetic process"/>
    <property type="evidence" value="ECO:0007669"/>
    <property type="project" value="TreeGrafter"/>
</dbReference>
<comment type="pathway">
    <text evidence="1">Metabolic intermediate biosynthesis; chorismate biosynthesis; chorismate from D-erythrose 4-phosphate and phosphoenolpyruvate: step 4/7.</text>
</comment>
<dbReference type="GO" id="GO:0019632">
    <property type="term" value="P:shikimate metabolic process"/>
    <property type="evidence" value="ECO:0007669"/>
    <property type="project" value="TreeGrafter"/>
</dbReference>
<dbReference type="GO" id="GO:0005829">
    <property type="term" value="C:cytosol"/>
    <property type="evidence" value="ECO:0007669"/>
    <property type="project" value="TreeGrafter"/>
</dbReference>
<comment type="caution">
    <text evidence="5">The sequence shown here is derived from an EMBL/GenBank/DDBJ whole genome shotgun (WGS) entry which is preliminary data.</text>
</comment>
<dbReference type="SUPFAM" id="SSF53223">
    <property type="entry name" value="Aminoacid dehydrogenase-like, N-terminal domain"/>
    <property type="match status" value="1"/>
</dbReference>
<evidence type="ECO:0000256" key="1">
    <source>
        <dbReference type="ARBA" id="ARBA00004871"/>
    </source>
</evidence>
<evidence type="ECO:0000313" key="5">
    <source>
        <dbReference type="EMBL" id="RZS57230.1"/>
    </source>
</evidence>
<protein>
    <submittedName>
        <fullName evidence="5">Shikimate dehydrogenase</fullName>
    </submittedName>
</protein>
<keyword evidence="3" id="KW-0028">Amino-acid biosynthesis</keyword>
<dbReference type="InterPro" id="IPR022893">
    <property type="entry name" value="Shikimate_DH_fam"/>
</dbReference>
<dbReference type="InterPro" id="IPR013708">
    <property type="entry name" value="Shikimate_DH-bd_N"/>
</dbReference>
<dbReference type="Gene3D" id="3.40.50.10860">
    <property type="entry name" value="Leucine Dehydrogenase, chain A, domain 1"/>
    <property type="match status" value="1"/>
</dbReference>
<dbReference type="Gene3D" id="3.40.50.720">
    <property type="entry name" value="NAD(P)-binding Rossmann-like Domain"/>
    <property type="match status" value="1"/>
</dbReference>
<feature type="domain" description="Shikimate dehydrogenase substrate binding N-terminal" evidence="4">
    <location>
        <begin position="12"/>
        <end position="95"/>
    </location>
</feature>
<dbReference type="GO" id="GO:0004764">
    <property type="term" value="F:shikimate 3-dehydrogenase (NADP+) activity"/>
    <property type="evidence" value="ECO:0007669"/>
    <property type="project" value="InterPro"/>
</dbReference>
<dbReference type="PANTHER" id="PTHR21089">
    <property type="entry name" value="SHIKIMATE DEHYDROGENASE"/>
    <property type="match status" value="1"/>
</dbReference>
<dbReference type="Pfam" id="PF08501">
    <property type="entry name" value="Shikimate_dh_N"/>
    <property type="match status" value="1"/>
</dbReference>
<proteinExistence type="predicted"/>
<evidence type="ECO:0000256" key="3">
    <source>
        <dbReference type="ARBA" id="ARBA00023141"/>
    </source>
</evidence>
<accession>A0A4V2EWU7</accession>
<dbReference type="GO" id="GO:0050661">
    <property type="term" value="F:NADP binding"/>
    <property type="evidence" value="ECO:0007669"/>
    <property type="project" value="TreeGrafter"/>
</dbReference>
<dbReference type="EMBL" id="SGWV01000008">
    <property type="protein sequence ID" value="RZS57230.1"/>
    <property type="molecule type" value="Genomic_DNA"/>
</dbReference>